<evidence type="ECO:0000313" key="3">
    <source>
        <dbReference type="RefSeq" id="XP_056688627.1"/>
    </source>
</evidence>
<dbReference type="PANTHER" id="PTHR47481">
    <property type="match status" value="1"/>
</dbReference>
<sequence length="314" mass="34364">MNLVDFDERLVWLGLELMKMVEIGGFEELFKLHCRVHRVIDHIIAPAPSAAGDSTTAKTEAEIAEWNRLDAAVLQWIYGTISHDLLSTIIVPDTTAMKAWKSLRLIFQDNEISRAVYLEQQFNAVKLDNFPNMDSYCLELKTLADQLAGVGAPVSNNRLVLRLIAGLNANYDGMAINLSRAKPLPSFTEARSSLCMEEKRKAHQAGDGATVDATALLTTNHHDDSDGAPNNFNRSNQPRRGGNNGNRGHNGGKRGGRGKHRGGNNGGNSSGAQTGGGQQQAPQSWGSWQWVPHVPQQQQNWQVPPCPYPHAAST</sequence>
<dbReference type="GeneID" id="130463503"/>
<dbReference type="RefSeq" id="XP_056688627.1">
    <property type="nucleotide sequence ID" value="XM_056832649.1"/>
</dbReference>
<dbReference type="PANTHER" id="PTHR47481:SF38">
    <property type="entry name" value="POU DOMAIN, CLASS 4, TRANSCRIPTION FACTOR 1-LIKE"/>
    <property type="match status" value="1"/>
</dbReference>
<reference evidence="3" key="2">
    <citation type="submission" date="2025-08" db="UniProtKB">
        <authorList>
            <consortium name="RefSeq"/>
        </authorList>
    </citation>
    <scope>IDENTIFICATION</scope>
    <source>
        <tissue evidence="3">Leaf</tissue>
    </source>
</reference>
<feature type="region of interest" description="Disordered" evidence="1">
    <location>
        <begin position="219"/>
        <end position="314"/>
    </location>
</feature>
<proteinExistence type="predicted"/>
<evidence type="ECO:0000256" key="1">
    <source>
        <dbReference type="SAM" id="MobiDB-lite"/>
    </source>
</evidence>
<organism evidence="2 3">
    <name type="scientific">Spinacia oleracea</name>
    <name type="common">Spinach</name>
    <dbReference type="NCBI Taxonomy" id="3562"/>
    <lineage>
        <taxon>Eukaryota</taxon>
        <taxon>Viridiplantae</taxon>
        <taxon>Streptophyta</taxon>
        <taxon>Embryophyta</taxon>
        <taxon>Tracheophyta</taxon>
        <taxon>Spermatophyta</taxon>
        <taxon>Magnoliopsida</taxon>
        <taxon>eudicotyledons</taxon>
        <taxon>Gunneridae</taxon>
        <taxon>Pentapetalae</taxon>
        <taxon>Caryophyllales</taxon>
        <taxon>Chenopodiaceae</taxon>
        <taxon>Chenopodioideae</taxon>
        <taxon>Anserineae</taxon>
        <taxon>Spinacia</taxon>
    </lineage>
</organism>
<evidence type="ECO:0008006" key="4">
    <source>
        <dbReference type="Google" id="ProtNLM"/>
    </source>
</evidence>
<accession>A0ABM3QZ19</accession>
<name>A0ABM3QZ19_SPIOL</name>
<reference evidence="2" key="1">
    <citation type="journal article" date="2021" name="Nat. Commun.">
        <title>Genomic analyses provide insights into spinach domestication and the genetic basis of agronomic traits.</title>
        <authorList>
            <person name="Cai X."/>
            <person name="Sun X."/>
            <person name="Xu C."/>
            <person name="Sun H."/>
            <person name="Wang X."/>
            <person name="Ge C."/>
            <person name="Zhang Z."/>
            <person name="Wang Q."/>
            <person name="Fei Z."/>
            <person name="Jiao C."/>
            <person name="Wang Q."/>
        </authorList>
    </citation>
    <scope>NUCLEOTIDE SEQUENCE [LARGE SCALE GENOMIC DNA]</scope>
    <source>
        <strain evidence="2">cv. Varoflay</strain>
    </source>
</reference>
<dbReference type="Pfam" id="PF14223">
    <property type="entry name" value="Retrotran_gag_2"/>
    <property type="match status" value="1"/>
</dbReference>
<protein>
    <recommendedName>
        <fullName evidence="4">Retrovirus-related Pol polyprotein from transposon TNT 1-94</fullName>
    </recommendedName>
</protein>
<feature type="compositionally biased region" description="Basic residues" evidence="1">
    <location>
        <begin position="250"/>
        <end position="262"/>
    </location>
</feature>
<evidence type="ECO:0000313" key="2">
    <source>
        <dbReference type="Proteomes" id="UP000813463"/>
    </source>
</evidence>
<keyword evidence="2" id="KW-1185">Reference proteome</keyword>
<feature type="compositionally biased region" description="Low complexity" evidence="1">
    <location>
        <begin position="279"/>
        <end position="303"/>
    </location>
</feature>
<dbReference type="Proteomes" id="UP000813463">
    <property type="component" value="Chromosome 6"/>
</dbReference>
<feature type="compositionally biased region" description="Gly residues" evidence="1">
    <location>
        <begin position="263"/>
        <end position="278"/>
    </location>
</feature>
<gene>
    <name evidence="3" type="primary">LOC130463503</name>
</gene>